<feature type="domain" description="CusB-like three alpha-helical bundle" evidence="8">
    <location>
        <begin position="176"/>
        <end position="229"/>
    </location>
</feature>
<dbReference type="GO" id="GO:0030288">
    <property type="term" value="C:outer membrane-bounded periplasmic space"/>
    <property type="evidence" value="ECO:0007669"/>
    <property type="project" value="TreeGrafter"/>
</dbReference>
<comment type="caution">
    <text evidence="12">The sequence shown here is derived from an EMBL/GenBank/DDBJ whole genome shotgun (WGS) entry which is preliminary data.</text>
</comment>
<dbReference type="NCBIfam" id="TIGR01730">
    <property type="entry name" value="RND_mfp"/>
    <property type="match status" value="1"/>
</dbReference>
<dbReference type="Pfam" id="PF25869">
    <property type="entry name" value="3HB_CusB"/>
    <property type="match status" value="1"/>
</dbReference>
<evidence type="ECO:0000259" key="10">
    <source>
        <dbReference type="Pfam" id="PF25954"/>
    </source>
</evidence>
<dbReference type="InterPro" id="IPR058792">
    <property type="entry name" value="Beta-barrel_RND_2"/>
</dbReference>
<dbReference type="InterPro" id="IPR045800">
    <property type="entry name" value="HMBD"/>
</dbReference>
<dbReference type="RefSeq" id="WP_165107224.1">
    <property type="nucleotide sequence ID" value="NZ_JAAKYA010000052.1"/>
</dbReference>
<evidence type="ECO:0000256" key="1">
    <source>
        <dbReference type="ARBA" id="ARBA00009477"/>
    </source>
</evidence>
<sequence>MDTELSGFSPMKLKHLPGLLLLAVVAAGAFFLGRSTMHDRAAASGAMPAGERTFYTCGMHPQVIQDRPGNCPICRMKLTPMRRSPVGTGTKDETAAHRDGIVIDPVTVQNMGIRLTVVTNGPLRRTLRTVGVIEPSETALVDVTIKFRGWIEKLHVNYTGARVRKGEPLFEIYSPELYSAQVEYLSLLGSDPVGRPGAESLRRAARMKLRYWDITDDQIAELETTGTPRKTLTVVAPGDGFVLEKHVVEGQMVQPGERMYRLADLSVVWVHAQVYEQDLPFVEVGQEAIVTLSYLPGQRLRGSVRYVYPNLDEKSRTVRVRVELPNPDFLLRPGMYARVELSREVDPAALLVPESAVVRSGTRNTVFVALGKGKFEPRQVALGPRADNDMVQIRSGLQPGERVVVSGQFMLDSESQLREALLKMLEPGPTGAVMEKPEASNPTGRAPAAAASPPMMNPGTR</sequence>
<feature type="region of interest" description="Disordered" evidence="6">
    <location>
        <begin position="429"/>
        <end position="461"/>
    </location>
</feature>
<dbReference type="EMBL" id="JAAKYA010000052">
    <property type="protein sequence ID" value="NGO39288.1"/>
    <property type="molecule type" value="Genomic_DNA"/>
</dbReference>
<dbReference type="Pfam" id="PF25954">
    <property type="entry name" value="Beta-barrel_RND_2"/>
    <property type="match status" value="1"/>
</dbReference>
<evidence type="ECO:0000313" key="12">
    <source>
        <dbReference type="EMBL" id="NGO39288.1"/>
    </source>
</evidence>
<dbReference type="Pfam" id="PF25919">
    <property type="entry name" value="BSH_CusB"/>
    <property type="match status" value="1"/>
</dbReference>
<accession>A0A6M1RGV8</accession>
<evidence type="ECO:0000259" key="7">
    <source>
        <dbReference type="Pfam" id="PF19335"/>
    </source>
</evidence>
<dbReference type="FunFam" id="2.40.30.170:FF:000010">
    <property type="entry name" value="Efflux RND transporter periplasmic adaptor subunit"/>
    <property type="match status" value="1"/>
</dbReference>
<dbReference type="FunFam" id="2.40.420.20:FF:000006">
    <property type="entry name" value="RND family efflux transporter MFP subunit"/>
    <property type="match status" value="1"/>
</dbReference>
<evidence type="ECO:0000259" key="9">
    <source>
        <dbReference type="Pfam" id="PF25919"/>
    </source>
</evidence>
<feature type="domain" description="CusB-like beta-barrel" evidence="10">
    <location>
        <begin position="268"/>
        <end position="344"/>
    </location>
</feature>
<dbReference type="Pfam" id="PF19335">
    <property type="entry name" value="HMBD"/>
    <property type="match status" value="1"/>
</dbReference>
<dbReference type="GO" id="GO:0015679">
    <property type="term" value="P:plasma membrane copper ion transport"/>
    <property type="evidence" value="ECO:0007669"/>
    <property type="project" value="TreeGrafter"/>
</dbReference>
<feature type="compositionally biased region" description="Low complexity" evidence="6">
    <location>
        <begin position="439"/>
        <end position="461"/>
    </location>
</feature>
<gene>
    <name evidence="12" type="ORF">G4L39_07735</name>
</gene>
<name>A0A6M1RGV8_9BACT</name>
<comment type="function">
    <text evidence="5">CzcA and CzcB together would act in zinc efflux nearly as effectively as the complete czc efflux system (CzcABC). The CzcB protein is thought to funnel zinc cations to the CzcA transport protein.</text>
</comment>
<evidence type="ECO:0000256" key="5">
    <source>
        <dbReference type="ARBA" id="ARBA00058766"/>
    </source>
</evidence>
<dbReference type="InterPro" id="IPR006143">
    <property type="entry name" value="RND_pump_MFP"/>
</dbReference>
<feature type="domain" description="CzcB-like C-terminal circularly permuted SH3-like" evidence="11">
    <location>
        <begin position="351"/>
        <end position="411"/>
    </location>
</feature>
<dbReference type="InterPro" id="IPR058791">
    <property type="entry name" value="3HB_CusB"/>
</dbReference>
<dbReference type="Pfam" id="PF25975">
    <property type="entry name" value="CzcB_C"/>
    <property type="match status" value="1"/>
</dbReference>
<dbReference type="GO" id="GO:0022857">
    <property type="term" value="F:transmembrane transporter activity"/>
    <property type="evidence" value="ECO:0007669"/>
    <property type="project" value="InterPro"/>
</dbReference>
<evidence type="ECO:0000256" key="4">
    <source>
        <dbReference type="ARBA" id="ARBA00043263"/>
    </source>
</evidence>
<reference evidence="12 13" key="1">
    <citation type="submission" date="2020-02" db="EMBL/GenBank/DDBJ databases">
        <title>Draft genome sequence of Limisphaera ngatamarikiensis NGM72.4T, a thermophilic Verrucomicrobia grouped in subdivision 3.</title>
        <authorList>
            <person name="Carere C.R."/>
            <person name="Steen J."/>
            <person name="Hugenholtz P."/>
            <person name="Stott M.B."/>
        </authorList>
    </citation>
    <scope>NUCLEOTIDE SEQUENCE [LARGE SCALE GENOMIC DNA]</scope>
    <source>
        <strain evidence="12 13">NGM72.4</strain>
    </source>
</reference>
<feature type="domain" description="CusB-like barrel-sandwich hybrid" evidence="9">
    <location>
        <begin position="143"/>
        <end position="262"/>
    </location>
</feature>
<comment type="similarity">
    <text evidence="1">Belongs to the membrane fusion protein (MFP) (TC 8.A.1) family.</text>
</comment>
<feature type="domain" description="Heavy metal binding" evidence="7">
    <location>
        <begin position="54"/>
        <end position="80"/>
    </location>
</feature>
<keyword evidence="13" id="KW-1185">Reference proteome</keyword>
<evidence type="ECO:0000256" key="6">
    <source>
        <dbReference type="SAM" id="MobiDB-lite"/>
    </source>
</evidence>
<dbReference type="InterPro" id="IPR058649">
    <property type="entry name" value="CzcB_C"/>
</dbReference>
<evidence type="ECO:0000256" key="2">
    <source>
        <dbReference type="ARBA" id="ARBA00022448"/>
    </source>
</evidence>
<dbReference type="Proteomes" id="UP000477311">
    <property type="component" value="Unassembled WGS sequence"/>
</dbReference>
<dbReference type="PANTHER" id="PTHR30097">
    <property type="entry name" value="CATION EFFLUX SYSTEM PROTEIN CUSB"/>
    <property type="match status" value="1"/>
</dbReference>
<dbReference type="GO" id="GO:0046914">
    <property type="term" value="F:transition metal ion binding"/>
    <property type="evidence" value="ECO:0007669"/>
    <property type="project" value="TreeGrafter"/>
</dbReference>
<dbReference type="InterPro" id="IPR051909">
    <property type="entry name" value="MFP_Cation_Efflux"/>
</dbReference>
<dbReference type="SUPFAM" id="SSF111369">
    <property type="entry name" value="HlyD-like secretion proteins"/>
    <property type="match status" value="1"/>
</dbReference>
<protein>
    <submittedName>
        <fullName evidence="12">Efflux RND transporter periplasmic adaptor subunit</fullName>
    </submittedName>
</protein>
<organism evidence="12 13">
    <name type="scientific">Limisphaera ngatamarikiensis</name>
    <dbReference type="NCBI Taxonomy" id="1324935"/>
    <lineage>
        <taxon>Bacteria</taxon>
        <taxon>Pseudomonadati</taxon>
        <taxon>Verrucomicrobiota</taxon>
        <taxon>Verrucomicrobiia</taxon>
        <taxon>Limisphaerales</taxon>
        <taxon>Limisphaeraceae</taxon>
        <taxon>Limisphaera</taxon>
    </lineage>
</organism>
<keyword evidence="3" id="KW-0862">Zinc</keyword>
<dbReference type="Gene3D" id="2.40.420.20">
    <property type="match status" value="1"/>
</dbReference>
<evidence type="ECO:0000313" key="13">
    <source>
        <dbReference type="Proteomes" id="UP000477311"/>
    </source>
</evidence>
<dbReference type="GO" id="GO:0016020">
    <property type="term" value="C:membrane"/>
    <property type="evidence" value="ECO:0007669"/>
    <property type="project" value="InterPro"/>
</dbReference>
<evidence type="ECO:0000259" key="8">
    <source>
        <dbReference type="Pfam" id="PF25869"/>
    </source>
</evidence>
<evidence type="ECO:0000259" key="11">
    <source>
        <dbReference type="Pfam" id="PF25975"/>
    </source>
</evidence>
<dbReference type="GO" id="GO:0046686">
    <property type="term" value="P:response to cadmium ion"/>
    <property type="evidence" value="ECO:0007669"/>
    <property type="project" value="UniProtKB-KW"/>
</dbReference>
<keyword evidence="4" id="KW-0105">Cadmium resistance</keyword>
<dbReference type="GO" id="GO:0060003">
    <property type="term" value="P:copper ion export"/>
    <property type="evidence" value="ECO:0007669"/>
    <property type="project" value="TreeGrafter"/>
</dbReference>
<dbReference type="Gene3D" id="2.40.30.170">
    <property type="match status" value="1"/>
</dbReference>
<keyword evidence="2" id="KW-0813">Transport</keyword>
<dbReference type="AlphaFoldDB" id="A0A6M1RGV8"/>
<proteinExistence type="inferred from homology"/>
<evidence type="ECO:0000256" key="3">
    <source>
        <dbReference type="ARBA" id="ARBA00022833"/>
    </source>
</evidence>
<dbReference type="PANTHER" id="PTHR30097:SF15">
    <property type="entry name" value="CATION EFFLUX SYSTEM PROTEIN CUSB"/>
    <property type="match status" value="1"/>
</dbReference>
<dbReference type="InterPro" id="IPR058790">
    <property type="entry name" value="BSH_CusB"/>
</dbReference>
<dbReference type="Gene3D" id="6.10.140.730">
    <property type="match status" value="1"/>
</dbReference>